<dbReference type="InterPro" id="IPR011991">
    <property type="entry name" value="ArsR-like_HTH"/>
</dbReference>
<evidence type="ECO:0000313" key="5">
    <source>
        <dbReference type="EMBL" id="UQS82571.1"/>
    </source>
</evidence>
<proteinExistence type="predicted"/>
<dbReference type="InterPro" id="IPR000835">
    <property type="entry name" value="HTH_MarR-typ"/>
</dbReference>
<evidence type="ECO:0000256" key="3">
    <source>
        <dbReference type="ARBA" id="ARBA00023163"/>
    </source>
</evidence>
<evidence type="ECO:0000313" key="6">
    <source>
        <dbReference type="Proteomes" id="UP000831495"/>
    </source>
</evidence>
<sequence length="145" mass="16648">MNDNFANNLYQQMVQLNDFFNQPQNDLLLLKHVKIELDQRLFPLFSTIARKQPISVGQLAQLMGIPHSTISRRLDRLEQQNLISAVQNNDLRSRTVQLSDKGVTLDKQLSASRVQLLNQALRSLTIEQQNQILQAIKCLNQLLSQ</sequence>
<dbReference type="SMART" id="SM00347">
    <property type="entry name" value="HTH_MARR"/>
    <property type="match status" value="1"/>
</dbReference>
<reference evidence="5" key="1">
    <citation type="journal article" date="2022" name="Int. J. Syst. Evol. Microbiol.">
        <title>Apilactobacillus apisilvae sp. nov., Nicolia spurrieriana gen. nov. sp. nov., Bombilactobacillus folatiphilus sp. nov. and Bombilactobacillus thymidiniphilus sp. nov., four new lactic acid bacterial isolates from stingless bees Tetragonula carbonaria and Austroplebeia australis.</title>
        <authorList>
            <person name="Oliphant S.A."/>
            <person name="Watson-Haigh N.S."/>
            <person name="Sumby K.M."/>
            <person name="Gardner J."/>
            <person name="Groom S."/>
            <person name="Jiranek V."/>
        </authorList>
    </citation>
    <scope>NUCLEOTIDE SEQUENCE</scope>
    <source>
        <strain evidence="5">SG4_D2</strain>
    </source>
</reference>
<accession>A0ABY4PA96</accession>
<dbReference type="PROSITE" id="PS50995">
    <property type="entry name" value="HTH_MARR_2"/>
    <property type="match status" value="1"/>
</dbReference>
<name>A0ABY4PA96_9LACO</name>
<dbReference type="InterPro" id="IPR036390">
    <property type="entry name" value="WH_DNA-bd_sf"/>
</dbReference>
<evidence type="ECO:0000259" key="4">
    <source>
        <dbReference type="PROSITE" id="PS50995"/>
    </source>
</evidence>
<dbReference type="PANTHER" id="PTHR42756">
    <property type="entry name" value="TRANSCRIPTIONAL REGULATOR, MARR"/>
    <property type="match status" value="1"/>
</dbReference>
<dbReference type="InterPro" id="IPR036388">
    <property type="entry name" value="WH-like_DNA-bd_sf"/>
</dbReference>
<dbReference type="PANTHER" id="PTHR42756:SF1">
    <property type="entry name" value="TRANSCRIPTIONAL REPRESSOR OF EMRAB OPERON"/>
    <property type="match status" value="1"/>
</dbReference>
<feature type="domain" description="HTH marR-type" evidence="4">
    <location>
        <begin position="6"/>
        <end position="141"/>
    </location>
</feature>
<keyword evidence="2" id="KW-0238">DNA-binding</keyword>
<protein>
    <submittedName>
        <fullName evidence="5">MarR family transcriptional regulator</fullName>
    </submittedName>
</protein>
<dbReference type="PRINTS" id="PR00598">
    <property type="entry name" value="HTHMARR"/>
</dbReference>
<keyword evidence="3" id="KW-0804">Transcription</keyword>
<dbReference type="SUPFAM" id="SSF46785">
    <property type="entry name" value="Winged helix' DNA-binding domain"/>
    <property type="match status" value="1"/>
</dbReference>
<dbReference type="RefSeq" id="WP_249514849.1">
    <property type="nucleotide sequence ID" value="NZ_CP093366.1"/>
</dbReference>
<organism evidence="5 6">
    <name type="scientific">Bombilactobacillus folatiphilus</name>
    <dbReference type="NCBI Taxonomy" id="2923362"/>
    <lineage>
        <taxon>Bacteria</taxon>
        <taxon>Bacillati</taxon>
        <taxon>Bacillota</taxon>
        <taxon>Bacilli</taxon>
        <taxon>Lactobacillales</taxon>
        <taxon>Lactobacillaceae</taxon>
        <taxon>Bombilactobacillus</taxon>
    </lineage>
</organism>
<evidence type="ECO:0000256" key="1">
    <source>
        <dbReference type="ARBA" id="ARBA00023015"/>
    </source>
</evidence>
<dbReference type="Pfam" id="PF12802">
    <property type="entry name" value="MarR_2"/>
    <property type="match status" value="1"/>
</dbReference>
<dbReference type="Proteomes" id="UP000831495">
    <property type="component" value="Chromosome"/>
</dbReference>
<keyword evidence="6" id="KW-1185">Reference proteome</keyword>
<dbReference type="CDD" id="cd00090">
    <property type="entry name" value="HTH_ARSR"/>
    <property type="match status" value="1"/>
</dbReference>
<gene>
    <name evidence="5" type="ORF">MOO45_02670</name>
</gene>
<evidence type="ECO:0000256" key="2">
    <source>
        <dbReference type="ARBA" id="ARBA00023125"/>
    </source>
</evidence>
<dbReference type="EMBL" id="CP093366">
    <property type="protein sequence ID" value="UQS82571.1"/>
    <property type="molecule type" value="Genomic_DNA"/>
</dbReference>
<keyword evidence="1" id="KW-0805">Transcription regulation</keyword>
<dbReference type="Gene3D" id="1.10.10.10">
    <property type="entry name" value="Winged helix-like DNA-binding domain superfamily/Winged helix DNA-binding domain"/>
    <property type="match status" value="1"/>
</dbReference>